<evidence type="ECO:0008006" key="11">
    <source>
        <dbReference type="Google" id="ProtNLM"/>
    </source>
</evidence>
<evidence type="ECO:0000256" key="5">
    <source>
        <dbReference type="ARBA" id="ARBA00023242"/>
    </source>
</evidence>
<dbReference type="PANTHER" id="PTHR23168:SF0">
    <property type="entry name" value="MITOTIC SPINDLE ASSEMBLY CHECKPOINT PROTEIN MAD1"/>
    <property type="match status" value="1"/>
</dbReference>
<evidence type="ECO:0000256" key="2">
    <source>
        <dbReference type="ARBA" id="ARBA00008029"/>
    </source>
</evidence>
<keyword evidence="3" id="KW-0132">Cell division</keyword>
<feature type="coiled-coil region" evidence="7">
    <location>
        <begin position="543"/>
        <end position="736"/>
    </location>
</feature>
<dbReference type="Proteomes" id="UP000428333">
    <property type="component" value="Linkage Group LG13"/>
</dbReference>
<dbReference type="FunFam" id="3.30.457.60:FF:000004">
    <property type="entry name" value="Mitotic spindle checkpoint protein MAD1"/>
    <property type="match status" value="1"/>
</dbReference>
<keyword evidence="4" id="KW-0498">Mitosis</keyword>
<proteinExistence type="inferred from homology"/>
<dbReference type="GO" id="GO:0005635">
    <property type="term" value="C:nuclear envelope"/>
    <property type="evidence" value="ECO:0007669"/>
    <property type="project" value="TreeGrafter"/>
</dbReference>
<keyword evidence="7" id="KW-0175">Coiled coil</keyword>
<keyword evidence="6" id="KW-0131">Cell cycle</keyword>
<evidence type="ECO:0000256" key="4">
    <source>
        <dbReference type="ARBA" id="ARBA00022776"/>
    </source>
</evidence>
<dbReference type="GO" id="GO:0051301">
    <property type="term" value="P:cell division"/>
    <property type="evidence" value="ECO:0007669"/>
    <property type="project" value="UniProtKB-KW"/>
</dbReference>
<evidence type="ECO:0000313" key="10">
    <source>
        <dbReference type="Proteomes" id="UP000428333"/>
    </source>
</evidence>
<comment type="subcellular location">
    <subcellularLocation>
        <location evidence="1">Nucleus</location>
    </subcellularLocation>
</comment>
<evidence type="ECO:0000256" key="3">
    <source>
        <dbReference type="ARBA" id="ARBA00022618"/>
    </source>
</evidence>
<dbReference type="InterPro" id="IPR008672">
    <property type="entry name" value="Mad1"/>
</dbReference>
<organism evidence="9 10">
    <name type="scientific">Rhododendron williamsianum</name>
    <dbReference type="NCBI Taxonomy" id="262921"/>
    <lineage>
        <taxon>Eukaryota</taxon>
        <taxon>Viridiplantae</taxon>
        <taxon>Streptophyta</taxon>
        <taxon>Embryophyta</taxon>
        <taxon>Tracheophyta</taxon>
        <taxon>Spermatophyta</taxon>
        <taxon>Magnoliopsida</taxon>
        <taxon>eudicotyledons</taxon>
        <taxon>Gunneridae</taxon>
        <taxon>Pentapetalae</taxon>
        <taxon>asterids</taxon>
        <taxon>Ericales</taxon>
        <taxon>Ericaceae</taxon>
        <taxon>Ericoideae</taxon>
        <taxon>Rhodoreae</taxon>
        <taxon>Rhododendron</taxon>
    </lineage>
</organism>
<keyword evidence="5" id="KW-0539">Nucleus</keyword>
<keyword evidence="10" id="KW-1185">Reference proteome</keyword>
<feature type="coiled-coil region" evidence="7">
    <location>
        <begin position="378"/>
        <end position="408"/>
    </location>
</feature>
<evidence type="ECO:0000256" key="7">
    <source>
        <dbReference type="SAM" id="Coils"/>
    </source>
</evidence>
<dbReference type="PANTHER" id="PTHR23168">
    <property type="entry name" value="MITOTIC SPINDLE ASSEMBLY CHECKPOINT PROTEIN MAD1 MITOTIC ARREST DEFICIENT-LIKE PROTEIN 1"/>
    <property type="match status" value="1"/>
</dbReference>
<feature type="coiled-coil region" evidence="7">
    <location>
        <begin position="201"/>
        <end position="306"/>
    </location>
</feature>
<reference evidence="9 10" key="1">
    <citation type="journal article" date="2019" name="Genome Biol. Evol.">
        <title>The Rhododendron genome and chromosomal organization provide insight into shared whole-genome duplications across the heath family (Ericaceae).</title>
        <authorList>
            <person name="Soza V.L."/>
            <person name="Lindsley D."/>
            <person name="Waalkes A."/>
            <person name="Ramage E."/>
            <person name="Patwardhan R.P."/>
            <person name="Burton J.N."/>
            <person name="Adey A."/>
            <person name="Kumar A."/>
            <person name="Qiu R."/>
            <person name="Shendure J."/>
            <person name="Hall B."/>
        </authorList>
    </citation>
    <scope>NUCLEOTIDE SEQUENCE [LARGE SCALE GENOMIC DNA]</scope>
    <source>
        <strain evidence="9">RSF 1966-606</strain>
    </source>
</reference>
<feature type="region of interest" description="Disordered" evidence="8">
    <location>
        <begin position="1"/>
        <end position="27"/>
    </location>
</feature>
<dbReference type="GO" id="GO:0007094">
    <property type="term" value="P:mitotic spindle assembly checkpoint signaling"/>
    <property type="evidence" value="ECO:0007669"/>
    <property type="project" value="InterPro"/>
</dbReference>
<dbReference type="GO" id="GO:0072686">
    <property type="term" value="C:mitotic spindle"/>
    <property type="evidence" value="ECO:0007669"/>
    <property type="project" value="TreeGrafter"/>
</dbReference>
<comment type="caution">
    <text evidence="9">The sequence shown here is derived from an EMBL/GenBank/DDBJ whole genome shotgun (WGS) entry which is preliminary data.</text>
</comment>
<accession>A0A6A4KMB6</accession>
<evidence type="ECO:0000256" key="6">
    <source>
        <dbReference type="ARBA" id="ARBA00023306"/>
    </source>
</evidence>
<feature type="non-terminal residue" evidence="9">
    <location>
        <position position="1"/>
    </location>
</feature>
<evidence type="ECO:0000256" key="8">
    <source>
        <dbReference type="SAM" id="MobiDB-lite"/>
    </source>
</evidence>
<dbReference type="Pfam" id="PF05557">
    <property type="entry name" value="MAD"/>
    <property type="match status" value="1"/>
</dbReference>
<dbReference type="GO" id="GO:0000776">
    <property type="term" value="C:kinetochore"/>
    <property type="evidence" value="ECO:0007669"/>
    <property type="project" value="TreeGrafter"/>
</dbReference>
<protein>
    <recommendedName>
        <fullName evidence="11">Spindle assembly checkpoint component MAD1</fullName>
    </recommendedName>
</protein>
<dbReference type="SUPFAM" id="SSF57997">
    <property type="entry name" value="Tropomyosin"/>
    <property type="match status" value="1"/>
</dbReference>
<evidence type="ECO:0000313" key="9">
    <source>
        <dbReference type="EMBL" id="KAE9446790.1"/>
    </source>
</evidence>
<name>A0A6A4KMB6_9ERIC</name>
<evidence type="ECO:0000256" key="1">
    <source>
        <dbReference type="ARBA" id="ARBA00004123"/>
    </source>
</evidence>
<gene>
    <name evidence="9" type="ORF">C3L33_21316</name>
</gene>
<sequence>MILRTPPPKKRRADDSGPPESPNSDGQLVIFEDLPVPEPSHDHSEQMLCTYQCRQMTLLDLLDYICLFTLVLVEMQQQVALLVTSSVGAFDVRTDENPPGFATTAPLNCREVKSEFFDALSSAEKQAHDYKSKLEALNDDFCRAETERKKFRDQFFFAEQELAATKGREQALQEQLLKEVNDSQGRIKNQLKACSELEGKLQSEMNLRKKAESSAASAEEKASLLEGKLTHLSESIEREKKHLQKELAHVKSDSKFSLSRVTADLERMECRANNAEKELVLLKQHLEEAKKRLDESLHQKSELEKKLSSFTFPEVSSTGSDILVKHLREELRAFFFANCRNGVSGCSYSLENFYSCNRLCFSSLFALTLIQESEVREARKLKSSHEDIELLKEKLLEEKGRRERAEVELFKLSDIQLSMTKLEEELSSWKLLVRDIPGVSCAEDIPIKFAELQRCTHPQLRANVEILGLIFVLQNPLILWLSFYREVIESMGKVGEANARLKQIEVSLDAAELGKQNADAVAALATENAGALKSEVKRIELMLSSVTDERDRLKNVVDELKAQNNVAAGGDLVNGTLFKELESCLAKKESYIKELENNLGAQKEINSHQHNELKGLNERLNNEARRIKSLEREGDRLRSEISLLESKLGHGDFSSANTKVLRMVNTLAVDNEAKQTIDALQSELQKTKEKLQAVEELKKQSGDAGTLVDSYISGKIVQYKEQIATLEKREERYKTVFADKISVFRRACCELFGYKIVMDDHQRSDGIPVTRFTLQSIYAQSDDEKLQFEYESGNTNILVNDYTSQPEISRQVDIFIRKMNSIPAFTANLTMESFNKRTLS</sequence>
<dbReference type="AlphaFoldDB" id="A0A6A4KMB6"/>
<dbReference type="GO" id="GO:0051315">
    <property type="term" value="P:attachment of mitotic spindle microtubules to kinetochore"/>
    <property type="evidence" value="ECO:0007669"/>
    <property type="project" value="TreeGrafter"/>
</dbReference>
<dbReference type="Gene3D" id="3.30.457.60">
    <property type="match status" value="1"/>
</dbReference>
<dbReference type="SUPFAM" id="SSF75704">
    <property type="entry name" value="Mitotic arrest deficient-like 1, Mad1"/>
    <property type="match status" value="1"/>
</dbReference>
<dbReference type="OrthoDB" id="331602at2759"/>
<dbReference type="EMBL" id="QEFC01003726">
    <property type="protein sequence ID" value="KAE9446790.1"/>
    <property type="molecule type" value="Genomic_DNA"/>
</dbReference>
<comment type="similarity">
    <text evidence="2">Belongs to the MAD1 family.</text>
</comment>